<comment type="similarity">
    <text evidence="1">Belongs to the peptidase C14B family.</text>
</comment>
<gene>
    <name evidence="3" type="ORF">J1N35_033352</name>
</gene>
<dbReference type="OrthoDB" id="944684at2759"/>
<dbReference type="PANTHER" id="PTHR48104:SF7">
    <property type="entry name" value="METACASPASE-9"/>
    <property type="match status" value="1"/>
</dbReference>
<evidence type="ECO:0000256" key="1">
    <source>
        <dbReference type="ARBA" id="ARBA00009005"/>
    </source>
</evidence>
<dbReference type="InterPro" id="IPR029030">
    <property type="entry name" value="Caspase-like_dom_sf"/>
</dbReference>
<organism evidence="3 4">
    <name type="scientific">Gossypium stocksii</name>
    <dbReference type="NCBI Taxonomy" id="47602"/>
    <lineage>
        <taxon>Eukaryota</taxon>
        <taxon>Viridiplantae</taxon>
        <taxon>Streptophyta</taxon>
        <taxon>Embryophyta</taxon>
        <taxon>Tracheophyta</taxon>
        <taxon>Spermatophyta</taxon>
        <taxon>Magnoliopsida</taxon>
        <taxon>eudicotyledons</taxon>
        <taxon>Gunneridae</taxon>
        <taxon>Pentapetalae</taxon>
        <taxon>rosids</taxon>
        <taxon>malvids</taxon>
        <taxon>Malvales</taxon>
        <taxon>Malvaceae</taxon>
        <taxon>Malvoideae</taxon>
        <taxon>Gossypium</taxon>
    </lineage>
</organism>
<evidence type="ECO:0000259" key="2">
    <source>
        <dbReference type="Pfam" id="PF00656"/>
    </source>
</evidence>
<comment type="caution">
    <text evidence="3">The sequence shown here is derived from an EMBL/GenBank/DDBJ whole genome shotgun (WGS) entry which is preliminary data.</text>
</comment>
<dbReference type="GO" id="GO:0004197">
    <property type="term" value="F:cysteine-type endopeptidase activity"/>
    <property type="evidence" value="ECO:0007669"/>
    <property type="project" value="InterPro"/>
</dbReference>
<dbReference type="SUPFAM" id="SSF52129">
    <property type="entry name" value="Caspase-like"/>
    <property type="match status" value="1"/>
</dbReference>
<name>A0A9D3UQ06_9ROSI</name>
<sequence length="317" mass="34472">MNLASKGTKRAVLVECNYPKTQFSLHGCINDVKAITDVILNFGFKGSDVYVLIDVPGSPVPPTGANIKDALNRMVNKAKPGDVLFFYFSGHGTRIAIFQPGQPFKHDEAIVACDLNLVKVDFRRLVNRLPEGASFTILSNLCHSGGLIEKEKEQFGGEHMTTPVNTDKPKPSKAYAKSLPFDIIHSAIDTAAGILHDAANVGEKIFGIFGKDVSLKFHPHYVDGLMVLDPLEEDEGILLSGREANETSYDLVLENIAFGAFTLAVVRVIDQHMGAGISNRQLMAEAAMILKDNGFEQNPCLYCSDGNTNAAFLRGFA</sequence>
<dbReference type="EMBL" id="JAIQCV010000010">
    <property type="protein sequence ID" value="KAH1055287.1"/>
    <property type="molecule type" value="Genomic_DNA"/>
</dbReference>
<protein>
    <recommendedName>
        <fullName evidence="2">Peptidase C14 caspase domain-containing protein</fullName>
    </recommendedName>
</protein>
<dbReference type="InterPro" id="IPR050452">
    <property type="entry name" value="Metacaspase"/>
</dbReference>
<dbReference type="Pfam" id="PF00656">
    <property type="entry name" value="Peptidase_C14"/>
    <property type="match status" value="1"/>
</dbReference>
<evidence type="ECO:0000313" key="4">
    <source>
        <dbReference type="Proteomes" id="UP000828251"/>
    </source>
</evidence>
<dbReference type="PANTHER" id="PTHR48104">
    <property type="entry name" value="METACASPASE-4"/>
    <property type="match status" value="1"/>
</dbReference>
<evidence type="ECO:0000313" key="3">
    <source>
        <dbReference type="EMBL" id="KAH1055287.1"/>
    </source>
</evidence>
<dbReference type="AlphaFoldDB" id="A0A9D3UQ06"/>
<dbReference type="Proteomes" id="UP000828251">
    <property type="component" value="Unassembled WGS sequence"/>
</dbReference>
<dbReference type="GO" id="GO:0006508">
    <property type="term" value="P:proteolysis"/>
    <property type="evidence" value="ECO:0007669"/>
    <property type="project" value="InterPro"/>
</dbReference>
<keyword evidence="4" id="KW-1185">Reference proteome</keyword>
<dbReference type="GO" id="GO:0005737">
    <property type="term" value="C:cytoplasm"/>
    <property type="evidence" value="ECO:0007669"/>
    <property type="project" value="TreeGrafter"/>
</dbReference>
<dbReference type="Gene3D" id="3.40.50.12660">
    <property type="match status" value="2"/>
</dbReference>
<accession>A0A9D3UQ06</accession>
<proteinExistence type="inferred from homology"/>
<dbReference type="InterPro" id="IPR011600">
    <property type="entry name" value="Pept_C14_caspase"/>
</dbReference>
<reference evidence="3 4" key="1">
    <citation type="journal article" date="2021" name="Plant Biotechnol. J.">
        <title>Multi-omics assisted identification of the key and species-specific regulatory components of drought-tolerant mechanisms in Gossypium stocksii.</title>
        <authorList>
            <person name="Yu D."/>
            <person name="Ke L."/>
            <person name="Zhang D."/>
            <person name="Wu Y."/>
            <person name="Sun Y."/>
            <person name="Mei J."/>
            <person name="Sun J."/>
            <person name="Sun Y."/>
        </authorList>
    </citation>
    <scope>NUCLEOTIDE SEQUENCE [LARGE SCALE GENOMIC DNA]</scope>
    <source>
        <strain evidence="4">cv. E1</strain>
        <tissue evidence="3">Leaf</tissue>
    </source>
</reference>
<feature type="domain" description="Peptidase C14 caspase" evidence="2">
    <location>
        <begin position="9"/>
        <end position="304"/>
    </location>
</feature>